<dbReference type="eggNOG" id="COG3409">
    <property type="taxonomic scope" value="Bacteria"/>
</dbReference>
<dbReference type="STRING" id="1223523.H340_05731"/>
<dbReference type="GO" id="GO:0005975">
    <property type="term" value="P:carbohydrate metabolic process"/>
    <property type="evidence" value="ECO:0007669"/>
    <property type="project" value="UniProtKB-ARBA"/>
</dbReference>
<accession>M3CBU4</accession>
<comment type="caution">
    <text evidence="2">The sequence shown here is derived from an EMBL/GenBank/DDBJ whole genome shotgun (WGS) entry which is preliminary data.</text>
</comment>
<evidence type="ECO:0000313" key="3">
    <source>
        <dbReference type="Proteomes" id="UP000011740"/>
    </source>
</evidence>
<dbReference type="InterPro" id="IPR013783">
    <property type="entry name" value="Ig-like_fold"/>
</dbReference>
<dbReference type="Proteomes" id="UP000011740">
    <property type="component" value="Unassembled WGS sequence"/>
</dbReference>
<dbReference type="AlphaFoldDB" id="M3CBU4"/>
<sequence>MPAITIDTAQLTYPLVAVQGPGNEGGGVAFVDGSADPPPEVRLPAGTGYRLRLGDGTTAAVAFDVHEDGTLAFAPEYDAFLGGRGGRRLTVRGAPVVVDARSLDHPLAPDLPGAAPLSPDRTHALRLLPASGYRLRVEAGTADGELAFSVTLDGGVTPASESAGFASAVGGVLTVRGRTVTVDGRGLSHGLLPVGAGTFLPPDTVHRLTLLPAAGYVFLAGPGVAADFSYTVRPDGTVDYDASCDRFLSGRGTGTLVVGGFPVVLSAAGADSDILGLEGLPDPAPRPPRELAAVLVPAKGYQPRTAYGVCSGFRVGRDGTPAADPAGARSYRAGDEGPRAAAEGPPAGLTVRIARAVPGGPPPRGRVAFTADGRPLGTVLLDGVGLASLRTAAVPAGTREIVVAYEGDDAHRPCTTTLRLREGA</sequence>
<dbReference type="Pfam" id="PF16640">
    <property type="entry name" value="Big_3_5"/>
    <property type="match status" value="1"/>
</dbReference>
<dbReference type="PATRIC" id="fig|1223523.3.peg.1168"/>
<dbReference type="RefSeq" id="WP_004940524.1">
    <property type="nucleotide sequence ID" value="NZ_AORZ01000010.1"/>
</dbReference>
<evidence type="ECO:0000313" key="2">
    <source>
        <dbReference type="EMBL" id="EMF01512.1"/>
    </source>
</evidence>
<gene>
    <name evidence="2" type="ORF">H340_05731</name>
</gene>
<dbReference type="Gene3D" id="2.60.40.10">
    <property type="entry name" value="Immunoglobulins"/>
    <property type="match status" value="1"/>
</dbReference>
<feature type="domain" description="Bacterial Ig-like" evidence="1">
    <location>
        <begin position="340"/>
        <end position="417"/>
    </location>
</feature>
<protein>
    <recommendedName>
        <fullName evidence="1">Bacterial Ig-like domain-containing protein</fullName>
    </recommendedName>
</protein>
<reference evidence="2 3" key="1">
    <citation type="journal article" date="2013" name="Genome Announc.">
        <title>Whole-Genome Shotgun Assembly and Analysis of the Genome of Streptomyces mobaraensis DSM 40847, a Strain for Industrial Production of Microbial Transglutaminase.</title>
        <authorList>
            <person name="Yang H."/>
            <person name="He T."/>
            <person name="Wu W."/>
            <person name="Zhu W."/>
            <person name="Lu B."/>
            <person name="Sun W."/>
        </authorList>
    </citation>
    <scope>NUCLEOTIDE SEQUENCE [LARGE SCALE GENOMIC DNA]</scope>
    <source>
        <strain evidence="2 3">DSM 40847</strain>
    </source>
</reference>
<dbReference type="EMBL" id="AORZ01000010">
    <property type="protein sequence ID" value="EMF01512.1"/>
    <property type="molecule type" value="Genomic_DNA"/>
</dbReference>
<dbReference type="InterPro" id="IPR032109">
    <property type="entry name" value="Big_3_5"/>
</dbReference>
<organism evidence="2 3">
    <name type="scientific">Streptomyces mobaraensis (strain ATCC 29032 / DSM 40847 / JCM 4168 / NBRC 13819 / NCIMB 11159 / IPCR 16-22)</name>
    <dbReference type="NCBI Taxonomy" id="1223523"/>
    <lineage>
        <taxon>Bacteria</taxon>
        <taxon>Bacillati</taxon>
        <taxon>Actinomycetota</taxon>
        <taxon>Actinomycetes</taxon>
        <taxon>Kitasatosporales</taxon>
        <taxon>Streptomycetaceae</taxon>
        <taxon>Streptomyces</taxon>
    </lineage>
</organism>
<evidence type="ECO:0000259" key="1">
    <source>
        <dbReference type="Pfam" id="PF16640"/>
    </source>
</evidence>
<name>M3CBU4_STRM1</name>
<proteinExistence type="predicted"/>